<evidence type="ECO:0000313" key="2">
    <source>
        <dbReference type="Proteomes" id="UP000034044"/>
    </source>
</evidence>
<dbReference type="AlphaFoldDB" id="A0A0G0G6B9"/>
<dbReference type="SUPFAM" id="SSF161266">
    <property type="entry name" value="Gam-like"/>
    <property type="match status" value="1"/>
</dbReference>
<reference evidence="1 2" key="1">
    <citation type="journal article" date="2015" name="Nature">
        <title>rRNA introns, odd ribosomes, and small enigmatic genomes across a large radiation of phyla.</title>
        <authorList>
            <person name="Brown C.T."/>
            <person name="Hug L.A."/>
            <person name="Thomas B.C."/>
            <person name="Sharon I."/>
            <person name="Castelle C.J."/>
            <person name="Singh A."/>
            <person name="Wilkins M.J."/>
            <person name="Williams K.H."/>
            <person name="Banfield J.F."/>
        </authorList>
    </citation>
    <scope>NUCLEOTIDE SEQUENCE [LARGE SCALE GENOMIC DNA]</scope>
</reference>
<dbReference type="Pfam" id="PF07352">
    <property type="entry name" value="Phage_Mu_Gam"/>
    <property type="match status" value="1"/>
</dbReference>
<dbReference type="Proteomes" id="UP000034044">
    <property type="component" value="Unassembled WGS sequence"/>
</dbReference>
<keyword evidence="1" id="KW-0418">Kinase</keyword>
<dbReference type="EMBL" id="LBSR01000017">
    <property type="protein sequence ID" value="KKQ21590.1"/>
    <property type="molecule type" value="Genomic_DNA"/>
</dbReference>
<dbReference type="GO" id="GO:0042262">
    <property type="term" value="P:DNA protection"/>
    <property type="evidence" value="ECO:0007669"/>
    <property type="project" value="InterPro"/>
</dbReference>
<name>A0A0G0G6B9_9BACT</name>
<keyword evidence="1" id="KW-0808">Transferase</keyword>
<organism evidence="1 2">
    <name type="scientific">Candidatus Wolfebacteria bacterium GW2011_GWC1_37_10</name>
    <dbReference type="NCBI Taxonomy" id="1619010"/>
    <lineage>
        <taxon>Bacteria</taxon>
        <taxon>Candidatus Wolfeibacteriota</taxon>
    </lineage>
</organism>
<protein>
    <submittedName>
        <fullName evidence="1">Inorganic polyphosphate/ATP-NAD kinase</fullName>
    </submittedName>
</protein>
<accession>A0A0G0G6B9</accession>
<gene>
    <name evidence="1" type="ORF">US36_C0017G0008</name>
</gene>
<comment type="caution">
    <text evidence="1">The sequence shown here is derived from an EMBL/GenBank/DDBJ whole genome shotgun (WGS) entry which is preliminary data.</text>
</comment>
<dbReference type="InterPro" id="IPR009951">
    <property type="entry name" value="Host-nuc_inhib_Gam"/>
</dbReference>
<proteinExistence type="predicted"/>
<dbReference type="GO" id="GO:0016301">
    <property type="term" value="F:kinase activity"/>
    <property type="evidence" value="ECO:0007669"/>
    <property type="project" value="UniProtKB-KW"/>
</dbReference>
<sequence>MIPKVPKNYEEFDRLLEAVGKNIAVVEELNRELDRIGLGIRKRIKNLKEKIISEAENVLVFSEIYRQELTEKGKHKTSKRPSSELGWRKTPPAVQIKNLNYVVEQLKKIGLSDFIITKEQPDKRMILKNPEVIEKLKGVKISKGAEMFFVRPRGASTEIIIVKGTTKFQAIRKK</sequence>
<dbReference type="GO" id="GO:0003690">
    <property type="term" value="F:double-stranded DNA binding"/>
    <property type="evidence" value="ECO:0007669"/>
    <property type="project" value="InterPro"/>
</dbReference>
<evidence type="ECO:0000313" key="1">
    <source>
        <dbReference type="EMBL" id="KKQ21590.1"/>
    </source>
</evidence>